<organism evidence="2 3">
    <name type="scientific">Ornithinimicrobium cryptoxanthini</name>
    <dbReference type="NCBI Taxonomy" id="2934161"/>
    <lineage>
        <taxon>Bacteria</taxon>
        <taxon>Bacillati</taxon>
        <taxon>Actinomycetota</taxon>
        <taxon>Actinomycetes</taxon>
        <taxon>Micrococcales</taxon>
        <taxon>Ornithinimicrobiaceae</taxon>
        <taxon>Ornithinimicrobium</taxon>
    </lineage>
</organism>
<evidence type="ECO:0000313" key="3">
    <source>
        <dbReference type="Proteomes" id="UP001056535"/>
    </source>
</evidence>
<gene>
    <name evidence="2" type="ORF">NF557_01925</name>
</gene>
<sequence>MPDTPALGDDPISLVIGGIALILMLPFLLLVLVAGLELLLLLLVLPFAILGRVLFGAHWTIEARRGWQPSWEESAGDWVESRQAIRDVATAIEAGHLPPSTL</sequence>
<proteinExistence type="predicted"/>
<protein>
    <submittedName>
        <fullName evidence="2">Uncharacterized protein</fullName>
    </submittedName>
</protein>
<evidence type="ECO:0000256" key="1">
    <source>
        <dbReference type="SAM" id="Phobius"/>
    </source>
</evidence>
<dbReference type="EMBL" id="CP099490">
    <property type="protein sequence ID" value="USQ76715.1"/>
    <property type="molecule type" value="Genomic_DNA"/>
</dbReference>
<feature type="transmembrane region" description="Helical" evidence="1">
    <location>
        <begin position="38"/>
        <end position="55"/>
    </location>
</feature>
<dbReference type="Proteomes" id="UP001056535">
    <property type="component" value="Chromosome"/>
</dbReference>
<reference evidence="2" key="1">
    <citation type="submission" date="2022-06" db="EMBL/GenBank/DDBJ databases">
        <title>Ornithinimicrobium JY.X270.</title>
        <authorList>
            <person name="Huang Y."/>
        </authorList>
    </citation>
    <scope>NUCLEOTIDE SEQUENCE</scope>
    <source>
        <strain evidence="2">JY.X270</strain>
    </source>
</reference>
<keyword evidence="1" id="KW-0812">Transmembrane</keyword>
<name>A0ABY4YKD5_9MICO</name>
<keyword evidence="3" id="KW-1185">Reference proteome</keyword>
<evidence type="ECO:0000313" key="2">
    <source>
        <dbReference type="EMBL" id="USQ76715.1"/>
    </source>
</evidence>
<keyword evidence="1" id="KW-0472">Membrane</keyword>
<keyword evidence="1" id="KW-1133">Transmembrane helix</keyword>
<dbReference type="RefSeq" id="WP_252621419.1">
    <property type="nucleotide sequence ID" value="NZ_CP099490.1"/>
</dbReference>
<accession>A0ABY4YKD5</accession>
<feature type="transmembrane region" description="Helical" evidence="1">
    <location>
        <begin position="12"/>
        <end position="32"/>
    </location>
</feature>